<proteinExistence type="predicted"/>
<organism evidence="1 2">
    <name type="scientific">Gordonia rubripertincta</name>
    <name type="common">Rhodococcus corallinus</name>
    <dbReference type="NCBI Taxonomy" id="36822"/>
    <lineage>
        <taxon>Bacteria</taxon>
        <taxon>Bacillati</taxon>
        <taxon>Actinomycetota</taxon>
        <taxon>Actinomycetes</taxon>
        <taxon>Mycobacteriales</taxon>
        <taxon>Gordoniaceae</taxon>
        <taxon>Gordonia</taxon>
    </lineage>
</organism>
<dbReference type="RefSeq" id="WP_204719023.1">
    <property type="nucleotide sequence ID" value="NZ_JAFFGU010000025.1"/>
</dbReference>
<dbReference type="EMBL" id="JAFFGU010000025">
    <property type="protein sequence ID" value="MBM7280549.1"/>
    <property type="molecule type" value="Genomic_DNA"/>
</dbReference>
<evidence type="ECO:0000313" key="1">
    <source>
        <dbReference type="EMBL" id="MBM7280549.1"/>
    </source>
</evidence>
<dbReference type="AlphaFoldDB" id="A0AAW4GB09"/>
<dbReference type="Proteomes" id="UP001195196">
    <property type="component" value="Unassembled WGS sequence"/>
</dbReference>
<accession>A0AAW4GB09</accession>
<comment type="caution">
    <text evidence="1">The sequence shown here is derived from an EMBL/GenBank/DDBJ whole genome shotgun (WGS) entry which is preliminary data.</text>
</comment>
<protein>
    <submittedName>
        <fullName evidence="1">Uncharacterized protein</fullName>
    </submittedName>
</protein>
<sequence>MESQPDRQVDKLEELLANAYENNTEVWLKLTDGLQVNGRVTGRPNEQFKGAFKFRERETTDMYIATAHVVHAQFVSADELTSGLRIPGR</sequence>
<name>A0AAW4GB09_GORRU</name>
<gene>
    <name evidence="1" type="ORF">JTZ10_22655</name>
</gene>
<reference evidence="1" key="1">
    <citation type="submission" date="2021-02" db="EMBL/GenBank/DDBJ databases">
        <title>Taxonomy, biology and ecology of Rhodococcus bacteria occurring in California pistachio and other woody hosts as revealed by genome sequence analyses.</title>
        <authorList>
            <person name="Riely B."/>
            <person name="Gai Y."/>
        </authorList>
    </citation>
    <scope>NUCLEOTIDE SEQUENCE</scope>
    <source>
        <strain evidence="1">BP-295</strain>
    </source>
</reference>
<evidence type="ECO:0000313" key="2">
    <source>
        <dbReference type="Proteomes" id="UP001195196"/>
    </source>
</evidence>